<dbReference type="EMBL" id="LJKE01000108">
    <property type="protein sequence ID" value="KZD54553.1"/>
    <property type="molecule type" value="Genomic_DNA"/>
</dbReference>
<dbReference type="PATRIC" id="fig|1396.535.peg.748"/>
<name>A0A164L3B6_BACCE</name>
<proteinExistence type="predicted"/>
<dbReference type="Proteomes" id="UP000076482">
    <property type="component" value="Unassembled WGS sequence"/>
</dbReference>
<gene>
    <name evidence="1" type="ORF">B4088_5656</name>
</gene>
<accession>A0A164L3B6</accession>
<organism evidence="1 2">
    <name type="scientific">Bacillus cereus</name>
    <dbReference type="NCBI Taxonomy" id="1396"/>
    <lineage>
        <taxon>Bacteria</taxon>
        <taxon>Bacillati</taxon>
        <taxon>Bacillota</taxon>
        <taxon>Bacilli</taxon>
        <taxon>Bacillales</taxon>
        <taxon>Bacillaceae</taxon>
        <taxon>Bacillus</taxon>
        <taxon>Bacillus cereus group</taxon>
    </lineage>
</organism>
<sequence length="76" mass="9043">MKDGDHMAVLDKSLIKIIGENEYYRILAIMELEEAQARETELKQVEALEIINEMLSKHDQPPLTLSWIKKWWNEFK</sequence>
<evidence type="ECO:0000313" key="1">
    <source>
        <dbReference type="EMBL" id="KZD54553.1"/>
    </source>
</evidence>
<dbReference type="RefSeq" id="WP_235608029.1">
    <property type="nucleotide sequence ID" value="NZ_LJKE01000108.1"/>
</dbReference>
<protein>
    <submittedName>
        <fullName evidence="1">Uncharacterized protein</fullName>
    </submittedName>
</protein>
<comment type="caution">
    <text evidence="1">The sequence shown here is derived from an EMBL/GenBank/DDBJ whole genome shotgun (WGS) entry which is preliminary data.</text>
</comment>
<evidence type="ECO:0000313" key="2">
    <source>
        <dbReference type="Proteomes" id="UP000076482"/>
    </source>
</evidence>
<reference evidence="1 2" key="1">
    <citation type="submission" date="2015-09" db="EMBL/GenBank/DDBJ databases">
        <title>Bacillus cereus food isolates.</title>
        <authorList>
            <person name="Boekhorst J."/>
        </authorList>
    </citation>
    <scope>NUCLEOTIDE SEQUENCE [LARGE SCALE GENOMIC DNA]</scope>
    <source>
        <strain evidence="1 2">B4088</strain>
    </source>
</reference>
<dbReference type="AlphaFoldDB" id="A0A164L3B6"/>